<dbReference type="PANTHER" id="PTHR11956">
    <property type="entry name" value="ARGINYL-TRNA SYNTHETASE"/>
    <property type="match status" value="1"/>
</dbReference>
<dbReference type="InterPro" id="IPR036695">
    <property type="entry name" value="Arg-tRNA-synth_N_sf"/>
</dbReference>
<evidence type="ECO:0000256" key="11">
    <source>
        <dbReference type="HAMAP-Rule" id="MF_00123"/>
    </source>
</evidence>
<protein>
    <recommendedName>
        <fullName evidence="11">Arginine--tRNA ligase</fullName>
        <ecNumber evidence="11">6.1.1.19</ecNumber>
    </recommendedName>
    <alternativeName>
        <fullName evidence="11">Arginyl-tRNA synthetase</fullName>
        <shortName evidence="11">ArgRS</shortName>
    </alternativeName>
</protein>
<dbReference type="InterPro" id="IPR001412">
    <property type="entry name" value="aa-tRNA-synth_I_CS"/>
</dbReference>
<dbReference type="PANTHER" id="PTHR11956:SF5">
    <property type="entry name" value="ARGININE--TRNA LIGASE, CYTOPLASMIC"/>
    <property type="match status" value="1"/>
</dbReference>
<evidence type="ECO:0000256" key="9">
    <source>
        <dbReference type="ARBA" id="ARBA00023146"/>
    </source>
</evidence>
<reference evidence="15" key="4">
    <citation type="submission" date="2024-06" db="EMBL/GenBank/DDBJ databases">
        <authorList>
            <consortium name="Mycoplasma californicum genome sequencing consortium"/>
            <person name="Hata E."/>
            <person name="Tanaka K."/>
            <person name="Tamamura Y."/>
        </authorList>
    </citation>
    <scope>NUCLEOTIDE SEQUENCE</scope>
    <source>
        <strain evidence="15">HAZ160_1</strain>
    </source>
</reference>
<dbReference type="SUPFAM" id="SSF47323">
    <property type="entry name" value="Anticodon-binding domain of a subclass of class I aminoacyl-tRNA synthetases"/>
    <property type="match status" value="1"/>
</dbReference>
<proteinExistence type="inferred from homology"/>
<name>A0AAT9F8E0_9BACT</name>
<evidence type="ECO:0000256" key="7">
    <source>
        <dbReference type="ARBA" id="ARBA00022840"/>
    </source>
</evidence>
<dbReference type="SMART" id="SM00836">
    <property type="entry name" value="DALR_1"/>
    <property type="match status" value="1"/>
</dbReference>
<evidence type="ECO:0000313" key="15">
    <source>
        <dbReference type="EMBL" id="BAP01135.1"/>
    </source>
</evidence>
<keyword evidence="4 11" id="KW-0963">Cytoplasm</keyword>
<organism evidence="15">
    <name type="scientific">Mycoplasmopsis californica HAZ160_1</name>
    <dbReference type="NCBI Taxonomy" id="1397850"/>
    <lineage>
        <taxon>Bacteria</taxon>
        <taxon>Bacillati</taxon>
        <taxon>Mycoplasmatota</taxon>
        <taxon>Mycoplasmoidales</taxon>
        <taxon>Metamycoplasmataceae</taxon>
        <taxon>Mycoplasmopsis</taxon>
    </lineage>
</organism>
<dbReference type="GO" id="GO:0005737">
    <property type="term" value="C:cytoplasm"/>
    <property type="evidence" value="ECO:0007669"/>
    <property type="project" value="UniProtKB-SubCell"/>
</dbReference>
<dbReference type="EMBL" id="AP013353">
    <property type="protein sequence ID" value="BAP01135.1"/>
    <property type="molecule type" value="Genomic_DNA"/>
</dbReference>
<dbReference type="Gene3D" id="3.30.1360.70">
    <property type="entry name" value="Arginyl tRNA synthetase N-terminal domain"/>
    <property type="match status" value="1"/>
</dbReference>
<evidence type="ECO:0000259" key="14">
    <source>
        <dbReference type="SMART" id="SM01016"/>
    </source>
</evidence>
<dbReference type="AlphaFoldDB" id="A0AAT9F8E0"/>
<dbReference type="SMART" id="SM01016">
    <property type="entry name" value="Arg_tRNA_synt_N"/>
    <property type="match status" value="1"/>
</dbReference>
<feature type="domain" description="DALR anticodon binding" evidence="13">
    <location>
        <begin position="440"/>
        <end position="553"/>
    </location>
</feature>
<dbReference type="SUPFAM" id="SSF55190">
    <property type="entry name" value="Arginyl-tRNA synthetase (ArgRS), N-terminal 'additional' domain"/>
    <property type="match status" value="1"/>
</dbReference>
<comment type="catalytic activity">
    <reaction evidence="10 11">
        <text>tRNA(Arg) + L-arginine + ATP = L-arginyl-tRNA(Arg) + AMP + diphosphate</text>
        <dbReference type="Rhea" id="RHEA:20301"/>
        <dbReference type="Rhea" id="RHEA-COMP:9658"/>
        <dbReference type="Rhea" id="RHEA-COMP:9673"/>
        <dbReference type="ChEBI" id="CHEBI:30616"/>
        <dbReference type="ChEBI" id="CHEBI:32682"/>
        <dbReference type="ChEBI" id="CHEBI:33019"/>
        <dbReference type="ChEBI" id="CHEBI:78442"/>
        <dbReference type="ChEBI" id="CHEBI:78513"/>
        <dbReference type="ChEBI" id="CHEBI:456215"/>
        <dbReference type="EC" id="6.1.1.19"/>
    </reaction>
</comment>
<dbReference type="FunFam" id="3.40.50.620:FF:000062">
    <property type="entry name" value="Arginine--tRNA ligase"/>
    <property type="match status" value="1"/>
</dbReference>
<evidence type="ECO:0000256" key="5">
    <source>
        <dbReference type="ARBA" id="ARBA00022598"/>
    </source>
</evidence>
<keyword evidence="7 11" id="KW-0067">ATP-binding</keyword>
<reference evidence="15" key="1">
    <citation type="journal article" date="2014" name="Appl. Environ. Microbiol.">
        <title>Molecular Epidemiology of Cases of Mycoplasma californicum Infection in Japan.</title>
        <authorList>
            <person name="Hata E."/>
            <person name="Suzuki K."/>
            <person name="Hanyu H."/>
            <person name="Itoh M."/>
            <person name="Higuchi H."/>
            <person name="Kobayashi H."/>
        </authorList>
    </citation>
    <scope>NUCLEOTIDE SEQUENCE</scope>
    <source>
        <strain evidence="15">HAZ160_1</strain>
    </source>
</reference>
<evidence type="ECO:0000256" key="4">
    <source>
        <dbReference type="ARBA" id="ARBA00022490"/>
    </source>
</evidence>
<sequence>MIFCYFSIMKIMTKSEIKNLLHQQLVEIASKLNIKRQVVLIQPKDHGDFTTNMAMGNKELGNPIDLANSIVELLQPHLSRLNIAKIEVAGPGFINFLLAESSIVSGINQIIELGENYGRGQKRGNINIEWVSANPTGFMHVGHARNAAIGSTIANICEFSGLSVTREYYINDAGNQINVLAQSVFARYQQKFDQNFPMPEECYRGDDIIWASEQIYNESGDKFINSSLNGEVLEYFKNRSTELFMSAVKKDLSRFNVYFDRFFSEKTLYNEDSKAIKDTVAKLKNTYVKDSALWLQTTLDGDDKDRVLIKSDGTYTYFLPDIAYHDHKFHSNGDNPTILNIWGADHSGYIKRMESAMKNIGNNPDKLVVLCMQLVRLIKNGEEFKMSKRRGTSFWLREFIDLVGSDSARFILLDRTTNTKLDFDIDLATAKTNDNPAFLVQYANARALALLEKAGATKKTLIASDYSSTPDLKLSSLLMEFPQIIDKSVDKLATNILTQYIIKVAKEFNSWYSNTDKIIERSDQENALALVKATSTVLQNGLRLLGISIPQKI</sequence>
<evidence type="ECO:0000256" key="2">
    <source>
        <dbReference type="ARBA" id="ARBA00005594"/>
    </source>
</evidence>
<evidence type="ECO:0000256" key="8">
    <source>
        <dbReference type="ARBA" id="ARBA00022917"/>
    </source>
</evidence>
<dbReference type="Gene3D" id="1.10.730.10">
    <property type="entry name" value="Isoleucyl-tRNA Synthetase, Domain 1"/>
    <property type="match status" value="1"/>
</dbReference>
<dbReference type="InterPro" id="IPR035684">
    <property type="entry name" value="ArgRS_core"/>
</dbReference>
<evidence type="ECO:0000259" key="13">
    <source>
        <dbReference type="SMART" id="SM00836"/>
    </source>
</evidence>
<dbReference type="KEGG" id="mcm:MCAL160_0665"/>
<dbReference type="Gene3D" id="3.40.50.620">
    <property type="entry name" value="HUPs"/>
    <property type="match status" value="1"/>
</dbReference>
<dbReference type="NCBIfam" id="TIGR00456">
    <property type="entry name" value="argS"/>
    <property type="match status" value="1"/>
</dbReference>
<evidence type="ECO:0000256" key="1">
    <source>
        <dbReference type="ARBA" id="ARBA00004496"/>
    </source>
</evidence>
<keyword evidence="5 11" id="KW-0436">Ligase</keyword>
<dbReference type="InterPro" id="IPR009080">
    <property type="entry name" value="tRNAsynth_Ia_anticodon-bd"/>
</dbReference>
<comment type="subunit">
    <text evidence="3 11">Monomer.</text>
</comment>
<dbReference type="PROSITE" id="PS00178">
    <property type="entry name" value="AA_TRNA_LIGASE_I"/>
    <property type="match status" value="1"/>
</dbReference>
<comment type="similarity">
    <text evidence="2 11 12">Belongs to the class-I aminoacyl-tRNA synthetase family.</text>
</comment>
<dbReference type="GO" id="GO:0004814">
    <property type="term" value="F:arginine-tRNA ligase activity"/>
    <property type="evidence" value="ECO:0007669"/>
    <property type="project" value="UniProtKB-UniRule"/>
</dbReference>
<reference evidence="15" key="3">
    <citation type="journal article" date="2019" name="Vet. Microbiol.">
        <title>Mutations associated with change of susceptibility to lincosamides and/or macrolides in field and laboratory-derived Mycoplasma californicum strains in Japan, and development of a rapid detection method for these mutations.</title>
        <authorList>
            <person name="Hata E."/>
            <person name="Nagai K."/>
            <person name="Murakami K."/>
        </authorList>
    </citation>
    <scope>NUCLEOTIDE SEQUENCE</scope>
    <source>
        <strain evidence="15">HAZ160_1</strain>
    </source>
</reference>
<evidence type="ECO:0000256" key="10">
    <source>
        <dbReference type="ARBA" id="ARBA00049339"/>
    </source>
</evidence>
<dbReference type="InterPro" id="IPR005148">
    <property type="entry name" value="Arg-tRNA-synth_N"/>
</dbReference>
<dbReference type="HAMAP" id="MF_00123">
    <property type="entry name" value="Arg_tRNA_synth"/>
    <property type="match status" value="1"/>
</dbReference>
<dbReference type="CDD" id="cd00671">
    <property type="entry name" value="ArgRS_core"/>
    <property type="match status" value="1"/>
</dbReference>
<keyword evidence="6 11" id="KW-0547">Nucleotide-binding</keyword>
<keyword evidence="8 11" id="KW-0648">Protein biosynthesis</keyword>
<accession>A0AAT9F8E0</accession>
<dbReference type="Pfam" id="PF00750">
    <property type="entry name" value="tRNA-synt_1d"/>
    <property type="match status" value="1"/>
</dbReference>
<evidence type="ECO:0000256" key="12">
    <source>
        <dbReference type="RuleBase" id="RU363038"/>
    </source>
</evidence>
<reference evidence="15" key="2">
    <citation type="journal article" date="2014" name="Genome Announc.">
        <title>Complete Genome Sequence of Mycoplasma californicum Strain HAZ160_1 from Bovine Mastitic Milk in Japan.</title>
        <authorList>
            <person name="Hata E."/>
            <person name="Murakami K."/>
        </authorList>
    </citation>
    <scope>NUCLEOTIDE SEQUENCE</scope>
    <source>
        <strain evidence="15">HAZ160_1</strain>
    </source>
</reference>
<dbReference type="Pfam" id="PF03485">
    <property type="entry name" value="Arg_tRNA_synt_N"/>
    <property type="match status" value="1"/>
</dbReference>
<evidence type="ECO:0000256" key="3">
    <source>
        <dbReference type="ARBA" id="ARBA00011245"/>
    </source>
</evidence>
<dbReference type="Pfam" id="PF05746">
    <property type="entry name" value="DALR_1"/>
    <property type="match status" value="1"/>
</dbReference>
<dbReference type="InterPro" id="IPR014729">
    <property type="entry name" value="Rossmann-like_a/b/a_fold"/>
</dbReference>
<gene>
    <name evidence="11 15" type="primary">argS</name>
    <name evidence="15" type="ORF">MCAL160_0665</name>
</gene>
<dbReference type="InterPro" id="IPR008909">
    <property type="entry name" value="DALR_anticod-bd"/>
</dbReference>
<dbReference type="EC" id="6.1.1.19" evidence="11"/>
<dbReference type="InterPro" id="IPR001278">
    <property type="entry name" value="Arg-tRNA-ligase"/>
</dbReference>
<dbReference type="PRINTS" id="PR01038">
    <property type="entry name" value="TRNASYNTHARG"/>
</dbReference>
<feature type="short sequence motif" description="'HIGH' region" evidence="11">
    <location>
        <begin position="133"/>
        <end position="143"/>
    </location>
</feature>
<evidence type="ECO:0000256" key="6">
    <source>
        <dbReference type="ARBA" id="ARBA00022741"/>
    </source>
</evidence>
<dbReference type="GO" id="GO:0006420">
    <property type="term" value="P:arginyl-tRNA aminoacylation"/>
    <property type="evidence" value="ECO:0007669"/>
    <property type="project" value="UniProtKB-UniRule"/>
</dbReference>
<comment type="subcellular location">
    <subcellularLocation>
        <location evidence="1 11">Cytoplasm</location>
    </subcellularLocation>
</comment>
<dbReference type="SUPFAM" id="SSF52374">
    <property type="entry name" value="Nucleotidylyl transferase"/>
    <property type="match status" value="1"/>
</dbReference>
<feature type="domain" description="Arginyl tRNA synthetase N-terminal" evidence="14">
    <location>
        <begin position="15"/>
        <end position="98"/>
    </location>
</feature>
<keyword evidence="9 11" id="KW-0030">Aminoacyl-tRNA synthetase</keyword>
<dbReference type="GO" id="GO:0005524">
    <property type="term" value="F:ATP binding"/>
    <property type="evidence" value="ECO:0007669"/>
    <property type="project" value="UniProtKB-UniRule"/>
</dbReference>